<accession>X1DC36</accession>
<protein>
    <submittedName>
        <fullName evidence="1">Uncharacterized protein</fullName>
    </submittedName>
</protein>
<sequence>MPTSKAVIFEGAAKRSAVLVFNRFYSFDVKGRILL</sequence>
<comment type="caution">
    <text evidence="1">The sequence shown here is derived from an EMBL/GenBank/DDBJ whole genome shotgun (WGS) entry which is preliminary data.</text>
</comment>
<dbReference type="AlphaFoldDB" id="X1DC36"/>
<dbReference type="EMBL" id="BART01024873">
    <property type="protein sequence ID" value="GAG93966.1"/>
    <property type="molecule type" value="Genomic_DNA"/>
</dbReference>
<gene>
    <name evidence="1" type="ORF">S01H4_44789</name>
</gene>
<evidence type="ECO:0000313" key="1">
    <source>
        <dbReference type="EMBL" id="GAG93966.1"/>
    </source>
</evidence>
<name>X1DC36_9ZZZZ</name>
<proteinExistence type="predicted"/>
<reference evidence="1" key="1">
    <citation type="journal article" date="2014" name="Front. Microbiol.">
        <title>High frequency of phylogenetically diverse reductive dehalogenase-homologous genes in deep subseafloor sedimentary metagenomes.</title>
        <authorList>
            <person name="Kawai M."/>
            <person name="Futagami T."/>
            <person name="Toyoda A."/>
            <person name="Takaki Y."/>
            <person name="Nishi S."/>
            <person name="Hori S."/>
            <person name="Arai W."/>
            <person name="Tsubouchi T."/>
            <person name="Morono Y."/>
            <person name="Uchiyama I."/>
            <person name="Ito T."/>
            <person name="Fujiyama A."/>
            <person name="Inagaki F."/>
            <person name="Takami H."/>
        </authorList>
    </citation>
    <scope>NUCLEOTIDE SEQUENCE</scope>
    <source>
        <strain evidence="1">Expedition CK06-06</strain>
    </source>
</reference>
<organism evidence="1">
    <name type="scientific">marine sediment metagenome</name>
    <dbReference type="NCBI Taxonomy" id="412755"/>
    <lineage>
        <taxon>unclassified sequences</taxon>
        <taxon>metagenomes</taxon>
        <taxon>ecological metagenomes</taxon>
    </lineage>
</organism>
<feature type="non-terminal residue" evidence="1">
    <location>
        <position position="35"/>
    </location>
</feature>